<dbReference type="GO" id="GO:0005730">
    <property type="term" value="C:nucleolus"/>
    <property type="evidence" value="ECO:0007669"/>
    <property type="project" value="UniProtKB-SubCell"/>
</dbReference>
<keyword evidence="6" id="KW-0175">Coiled coil</keyword>
<evidence type="ECO:0000313" key="9">
    <source>
        <dbReference type="Proteomes" id="UP001152885"/>
    </source>
</evidence>
<dbReference type="PANTHER" id="PTHR14211">
    <property type="entry name" value="GLIOMA SUPPRESSOR CANDIDATE REGION GENE 2"/>
    <property type="match status" value="1"/>
</dbReference>
<sequence>MSTDLNIKKQSSRKGKKSWRTNIDIKDIEDKLQEQRDEEIIKGKDNDDDFIIDEKPSSNIKVPKKLKSHEILTNKSKIPALLNPKQSKKSNKVQGVSKTELLKLIKLKGGKYGEENKLMNKIEKDGLISGSNIDLWDEPTKEENGKWINYPQSTAEVTKATRAPKTFKTAPVKIVSNDLTEKFIHAGKSYNPSLESWKELIDKEYNIEYKRELARQQIEDFQKRIQELVITLKDGMLSDSEDEDEGEEEKEEEEEITDFKLSINKPTKVKIKTKTKRNKEAKHKKRMELEKDIKDLKKQLKDLHNLDDILKALQEEEDSKQPKSKKRKLKDNKLFKYELIETPLEIKLSSELTNNLKNLKPEGNLFYDQMLNLQSTGKVESRIPVSKKRKYGKKVTEKWSYKDFK</sequence>
<evidence type="ECO:0000313" key="8">
    <source>
        <dbReference type="EMBL" id="CAI5756460.1"/>
    </source>
</evidence>
<dbReference type="EMBL" id="CANTUO010000001">
    <property type="protein sequence ID" value="CAI5756460.1"/>
    <property type="molecule type" value="Genomic_DNA"/>
</dbReference>
<feature type="compositionally biased region" description="Acidic residues" evidence="7">
    <location>
        <begin position="239"/>
        <end position="256"/>
    </location>
</feature>
<dbReference type="InterPro" id="IPR011687">
    <property type="entry name" value="Nop53/GLTSCR2"/>
</dbReference>
<dbReference type="OrthoDB" id="5072at2759"/>
<comment type="function">
    <text evidence="5">May play a role in ribosome biogenesis.</text>
</comment>
<feature type="region of interest" description="Disordered" evidence="7">
    <location>
        <begin position="236"/>
        <end position="257"/>
    </location>
</feature>
<evidence type="ECO:0000256" key="2">
    <source>
        <dbReference type="ARBA" id="ARBA00018339"/>
    </source>
</evidence>
<evidence type="ECO:0000256" key="5">
    <source>
        <dbReference type="PIRNR" id="PIRNR017302"/>
    </source>
</evidence>
<comment type="similarity">
    <text evidence="1 5">Belongs to the NOP53 family.</text>
</comment>
<accession>A0A9W4TTR4</accession>
<name>A0A9W4TTR4_9ASCO</name>
<dbReference type="GO" id="GO:0008097">
    <property type="term" value="F:5S rRNA binding"/>
    <property type="evidence" value="ECO:0007669"/>
    <property type="project" value="TreeGrafter"/>
</dbReference>
<evidence type="ECO:0000256" key="1">
    <source>
        <dbReference type="ARBA" id="ARBA00008838"/>
    </source>
</evidence>
<organism evidence="8 9">
    <name type="scientific">Candida verbasci</name>
    <dbReference type="NCBI Taxonomy" id="1227364"/>
    <lineage>
        <taxon>Eukaryota</taxon>
        <taxon>Fungi</taxon>
        <taxon>Dikarya</taxon>
        <taxon>Ascomycota</taxon>
        <taxon>Saccharomycotina</taxon>
        <taxon>Pichiomycetes</taxon>
        <taxon>Debaryomycetaceae</taxon>
        <taxon>Candida/Lodderomyces clade</taxon>
        <taxon>Candida</taxon>
    </lineage>
</organism>
<gene>
    <name evidence="8" type="ORF">CANVERA_P0976</name>
</gene>
<keyword evidence="4 5" id="KW-0539">Nucleus</keyword>
<evidence type="ECO:0000256" key="7">
    <source>
        <dbReference type="SAM" id="MobiDB-lite"/>
    </source>
</evidence>
<dbReference type="PIRSF" id="PIRSF017302">
    <property type="entry name" value="Gltscr2"/>
    <property type="match status" value="1"/>
</dbReference>
<keyword evidence="3 5" id="KW-0690">Ribosome biogenesis</keyword>
<dbReference type="Pfam" id="PF07767">
    <property type="entry name" value="Nop53"/>
    <property type="match status" value="1"/>
</dbReference>
<protein>
    <recommendedName>
        <fullName evidence="2 5">Ribosome biogenesis protein NOP53</fullName>
    </recommendedName>
</protein>
<reference evidence="8" key="1">
    <citation type="submission" date="2022-12" db="EMBL/GenBank/DDBJ databases">
        <authorList>
            <person name="Brejova B."/>
        </authorList>
    </citation>
    <scope>NUCLEOTIDE SEQUENCE</scope>
</reference>
<comment type="caution">
    <text evidence="8">The sequence shown here is derived from an EMBL/GenBank/DDBJ whole genome shotgun (WGS) entry which is preliminary data.</text>
</comment>
<dbReference type="AlphaFoldDB" id="A0A9W4TTR4"/>
<dbReference type="Proteomes" id="UP001152885">
    <property type="component" value="Unassembled WGS sequence"/>
</dbReference>
<dbReference type="GO" id="GO:0005654">
    <property type="term" value="C:nucleoplasm"/>
    <property type="evidence" value="ECO:0007669"/>
    <property type="project" value="UniProtKB-SubCell"/>
</dbReference>
<evidence type="ECO:0000256" key="4">
    <source>
        <dbReference type="ARBA" id="ARBA00023242"/>
    </source>
</evidence>
<evidence type="ECO:0000256" key="3">
    <source>
        <dbReference type="ARBA" id="ARBA00022517"/>
    </source>
</evidence>
<evidence type="ECO:0000256" key="6">
    <source>
        <dbReference type="SAM" id="Coils"/>
    </source>
</evidence>
<comment type="subcellular location">
    <subcellularLocation>
        <location evidence="5">Nucleus</location>
        <location evidence="5">Nucleolus</location>
    </subcellularLocation>
    <subcellularLocation>
        <location evidence="5">Nucleus</location>
        <location evidence="5">Nucleoplasm</location>
    </subcellularLocation>
</comment>
<dbReference type="PANTHER" id="PTHR14211:SF7">
    <property type="entry name" value="RIBOSOME BIOGENESIS PROTEIN NOP53"/>
    <property type="match status" value="1"/>
</dbReference>
<feature type="coiled-coil region" evidence="6">
    <location>
        <begin position="279"/>
        <end position="316"/>
    </location>
</feature>
<dbReference type="GO" id="GO:0006364">
    <property type="term" value="P:rRNA processing"/>
    <property type="evidence" value="ECO:0007669"/>
    <property type="project" value="TreeGrafter"/>
</dbReference>
<proteinExistence type="inferred from homology"/>
<keyword evidence="9" id="KW-1185">Reference proteome</keyword>
<dbReference type="GO" id="GO:0000027">
    <property type="term" value="P:ribosomal large subunit assembly"/>
    <property type="evidence" value="ECO:0007669"/>
    <property type="project" value="UniProtKB-UniRule"/>
</dbReference>